<geneLocation type="plasmid" evidence="3 4">
    <name>unnamed1</name>
</geneLocation>
<accession>A0ABN4X732</accession>
<feature type="domain" description="Prephenate/arogenate dehydrogenase" evidence="2">
    <location>
        <begin position="15"/>
        <end position="257"/>
    </location>
</feature>
<evidence type="ECO:0000313" key="3">
    <source>
        <dbReference type="EMBL" id="AQQ07771.1"/>
    </source>
</evidence>
<dbReference type="InterPro" id="IPR046826">
    <property type="entry name" value="PDH_N"/>
</dbReference>
<organism evidence="3 4">
    <name type="scientific">Roseibium algicola</name>
    <dbReference type="NCBI Taxonomy" id="2857014"/>
    <lineage>
        <taxon>Bacteria</taxon>
        <taxon>Pseudomonadati</taxon>
        <taxon>Pseudomonadota</taxon>
        <taxon>Alphaproteobacteria</taxon>
        <taxon>Hyphomicrobiales</taxon>
        <taxon>Stappiaceae</taxon>
        <taxon>Roseibium</taxon>
    </lineage>
</organism>
<keyword evidence="4" id="KW-1185">Reference proteome</keyword>
<gene>
    <name evidence="3" type="ORF">B0E33_28545</name>
</gene>
<protein>
    <submittedName>
        <fullName evidence="3">Prephenate dehydrogenase</fullName>
    </submittedName>
</protein>
<dbReference type="RefSeq" id="WP_077293842.1">
    <property type="nucleotide sequence ID" value="NZ_CP019631.1"/>
</dbReference>
<dbReference type="SUPFAM" id="SSF51735">
    <property type="entry name" value="NAD(P)-binding Rossmann-fold domains"/>
    <property type="match status" value="1"/>
</dbReference>
<name>A0ABN4X732_9HYPH</name>
<dbReference type="InterPro" id="IPR003099">
    <property type="entry name" value="Prephen_DH"/>
</dbReference>
<sequence length="257" mass="28047">MTVFQAAICKPHRSLTLGLIGYGAFGRLIAEHLSSHVELLIHDPRYDGSADLAEVAACRIVVVAVPVACMEETLRAIAPHLRPNTLVLDVGSVKVEPARLMLELLPPHVEILATHPLFGPQSARNGLQGLKIALCPLKGRSYKRVAAFLKVALGLDVFETTPDAHDRDAALSQGLTHLIAKVLVKMGPLPRMTTTRSFDLLNEAIEMVRHDPPELFDAIEGLNPYASGVRRRFFDLASELDVELRTTPHLPGRTALS</sequence>
<dbReference type="InterPro" id="IPR036291">
    <property type="entry name" value="NAD(P)-bd_dom_sf"/>
</dbReference>
<evidence type="ECO:0000259" key="2">
    <source>
        <dbReference type="PROSITE" id="PS51176"/>
    </source>
</evidence>
<keyword evidence="1" id="KW-0560">Oxidoreductase</keyword>
<proteinExistence type="predicted"/>
<reference evidence="3 4" key="1">
    <citation type="submission" date="2017-02" db="EMBL/GenBank/DDBJ databases">
        <authorList>
            <person name="Jeong S."/>
        </authorList>
    </citation>
    <scope>NUCLEOTIDE SEQUENCE [LARGE SCALE GENOMIC DNA]</scope>
    <source>
        <strain evidence="3 4">RMAR6-6</strain>
        <plasmid evidence="3 4">unnamed1</plasmid>
    </source>
</reference>
<dbReference type="PANTHER" id="PTHR21363:SF0">
    <property type="entry name" value="PREPHENATE DEHYDROGENASE [NADP(+)]"/>
    <property type="match status" value="1"/>
</dbReference>
<dbReference type="InterPro" id="IPR050812">
    <property type="entry name" value="Preph/Arog_dehydrog"/>
</dbReference>
<dbReference type="PROSITE" id="PS51176">
    <property type="entry name" value="PDH_ADH"/>
    <property type="match status" value="1"/>
</dbReference>
<evidence type="ECO:0000256" key="1">
    <source>
        <dbReference type="ARBA" id="ARBA00023002"/>
    </source>
</evidence>
<keyword evidence="3" id="KW-0614">Plasmid</keyword>
<dbReference type="Proteomes" id="UP000188174">
    <property type="component" value="Plasmid unnamed1"/>
</dbReference>
<evidence type="ECO:0000313" key="4">
    <source>
        <dbReference type="Proteomes" id="UP000188174"/>
    </source>
</evidence>
<dbReference type="PANTHER" id="PTHR21363">
    <property type="entry name" value="PREPHENATE DEHYDROGENASE"/>
    <property type="match status" value="1"/>
</dbReference>
<dbReference type="Pfam" id="PF02153">
    <property type="entry name" value="PDH_N"/>
    <property type="match status" value="1"/>
</dbReference>
<dbReference type="Gene3D" id="3.40.50.720">
    <property type="entry name" value="NAD(P)-binding Rossmann-like Domain"/>
    <property type="match status" value="1"/>
</dbReference>
<dbReference type="EMBL" id="CP019631">
    <property type="protein sequence ID" value="AQQ07771.1"/>
    <property type="molecule type" value="Genomic_DNA"/>
</dbReference>